<evidence type="ECO:0000313" key="10">
    <source>
        <dbReference type="Proteomes" id="UP001595967"/>
    </source>
</evidence>
<feature type="transmembrane region" description="Helical" evidence="7">
    <location>
        <begin position="342"/>
        <end position="361"/>
    </location>
</feature>
<feature type="transmembrane region" description="Helical" evidence="7">
    <location>
        <begin position="367"/>
        <end position="389"/>
    </location>
</feature>
<dbReference type="PANTHER" id="PTHR23517">
    <property type="entry name" value="RESISTANCE PROTEIN MDTM, PUTATIVE-RELATED-RELATED"/>
    <property type="match status" value="1"/>
</dbReference>
<name>A0ABV9GXN9_9BURK</name>
<dbReference type="PANTHER" id="PTHR23517:SF3">
    <property type="entry name" value="INTEGRAL MEMBRANE TRANSPORT PROTEIN"/>
    <property type="match status" value="1"/>
</dbReference>
<feature type="transmembrane region" description="Helical" evidence="7">
    <location>
        <begin position="218"/>
        <end position="239"/>
    </location>
</feature>
<keyword evidence="6 7" id="KW-0472">Membrane</keyword>
<evidence type="ECO:0000259" key="8">
    <source>
        <dbReference type="PROSITE" id="PS50850"/>
    </source>
</evidence>
<feature type="transmembrane region" description="Helical" evidence="7">
    <location>
        <begin position="42"/>
        <end position="67"/>
    </location>
</feature>
<dbReference type="InterPro" id="IPR050171">
    <property type="entry name" value="MFS_Transporters"/>
</dbReference>
<dbReference type="PROSITE" id="PS50850">
    <property type="entry name" value="MFS"/>
    <property type="match status" value="1"/>
</dbReference>
<evidence type="ECO:0000256" key="5">
    <source>
        <dbReference type="ARBA" id="ARBA00022989"/>
    </source>
</evidence>
<reference evidence="10" key="1">
    <citation type="journal article" date="2019" name="Int. J. Syst. Evol. Microbiol.">
        <title>The Global Catalogue of Microorganisms (GCM) 10K type strain sequencing project: providing services to taxonomists for standard genome sequencing and annotation.</title>
        <authorList>
            <consortium name="The Broad Institute Genomics Platform"/>
            <consortium name="The Broad Institute Genome Sequencing Center for Infectious Disease"/>
            <person name="Wu L."/>
            <person name="Ma J."/>
        </authorList>
    </citation>
    <scope>NUCLEOTIDE SEQUENCE [LARGE SCALE GENOMIC DNA]</scope>
    <source>
        <strain evidence="10">JCM 11650</strain>
    </source>
</reference>
<evidence type="ECO:0000256" key="7">
    <source>
        <dbReference type="SAM" id="Phobius"/>
    </source>
</evidence>
<protein>
    <submittedName>
        <fullName evidence="9">MFS transporter</fullName>
    </submittedName>
</protein>
<feature type="transmembrane region" description="Helical" evidence="7">
    <location>
        <begin position="12"/>
        <end position="36"/>
    </location>
</feature>
<evidence type="ECO:0000256" key="3">
    <source>
        <dbReference type="ARBA" id="ARBA00022475"/>
    </source>
</evidence>
<comment type="subcellular location">
    <subcellularLocation>
        <location evidence="1">Cell membrane</location>
        <topology evidence="1">Multi-pass membrane protein</topology>
    </subcellularLocation>
</comment>
<evidence type="ECO:0000256" key="4">
    <source>
        <dbReference type="ARBA" id="ARBA00022692"/>
    </source>
</evidence>
<evidence type="ECO:0000256" key="1">
    <source>
        <dbReference type="ARBA" id="ARBA00004651"/>
    </source>
</evidence>
<organism evidence="9 10">
    <name type="scientific">Comamonas nitrativorans</name>
    <dbReference type="NCBI Taxonomy" id="108437"/>
    <lineage>
        <taxon>Bacteria</taxon>
        <taxon>Pseudomonadati</taxon>
        <taxon>Pseudomonadota</taxon>
        <taxon>Betaproteobacteria</taxon>
        <taxon>Burkholderiales</taxon>
        <taxon>Comamonadaceae</taxon>
        <taxon>Comamonas</taxon>
    </lineage>
</organism>
<keyword evidence="4 7" id="KW-0812">Transmembrane</keyword>
<dbReference type="InterPro" id="IPR011701">
    <property type="entry name" value="MFS"/>
</dbReference>
<comment type="caution">
    <text evidence="9">The sequence shown here is derived from an EMBL/GenBank/DDBJ whole genome shotgun (WGS) entry which is preliminary data.</text>
</comment>
<sequence>MHAPIPVFQWRQLAIPAFGPSLLFGLCEGIILPILALSARQLGASLAVAGLVVALLGLGSLLANVPAARLTVRFGERRAMIGAAGVVFIGLLLCLQANSVWMLGTGVVLIGLARAVFMLARQAFLVEATPAHWRARAMAMLGGVHRIGMFAGPFLGALCIHGTGSLAGGYWAALVVMAATGVLAWKVPELAHPPSAATGRPEAAPPTALQMLRGHRQVFLTLGIATALVAAIRAARQVIVPLWAGHIGLDAAAAALIYGCMGAVDMALFYPAGKWMDQRGRRFVALPSMLVMGASLVLLPFATSFGALLAVGVALGIGNGMGAGIVLTIGADASPQAGRTQFLGLWRLIIDMGNGGGPLLVAGLTSLATLAAGIVGIGGLGFISAWMFWRWLPRRHRNRE</sequence>
<keyword evidence="5 7" id="KW-1133">Transmembrane helix</keyword>
<dbReference type="RefSeq" id="WP_377724680.1">
    <property type="nucleotide sequence ID" value="NZ_JBHSEW010000003.1"/>
</dbReference>
<keyword evidence="10" id="KW-1185">Reference proteome</keyword>
<dbReference type="CDD" id="cd17325">
    <property type="entry name" value="MFS_MdtG_SLC18_like"/>
    <property type="match status" value="1"/>
</dbReference>
<proteinExistence type="predicted"/>
<dbReference type="Gene3D" id="1.20.1250.20">
    <property type="entry name" value="MFS general substrate transporter like domains"/>
    <property type="match status" value="2"/>
</dbReference>
<dbReference type="EMBL" id="JBHSEW010000003">
    <property type="protein sequence ID" value="MFC4621661.1"/>
    <property type="molecule type" value="Genomic_DNA"/>
</dbReference>
<dbReference type="Proteomes" id="UP001595967">
    <property type="component" value="Unassembled WGS sequence"/>
</dbReference>
<keyword evidence="3" id="KW-1003">Cell membrane</keyword>
<feature type="transmembrane region" description="Helical" evidence="7">
    <location>
        <begin position="308"/>
        <end position="330"/>
    </location>
</feature>
<feature type="transmembrane region" description="Helical" evidence="7">
    <location>
        <begin position="107"/>
        <end position="126"/>
    </location>
</feature>
<evidence type="ECO:0000256" key="2">
    <source>
        <dbReference type="ARBA" id="ARBA00022448"/>
    </source>
</evidence>
<gene>
    <name evidence="9" type="ORF">ACFO3A_05475</name>
</gene>
<dbReference type="InterPro" id="IPR036259">
    <property type="entry name" value="MFS_trans_sf"/>
</dbReference>
<evidence type="ECO:0000313" key="9">
    <source>
        <dbReference type="EMBL" id="MFC4621661.1"/>
    </source>
</evidence>
<feature type="transmembrane region" description="Helical" evidence="7">
    <location>
        <begin position="79"/>
        <end position="101"/>
    </location>
</feature>
<accession>A0ABV9GXN9</accession>
<feature type="domain" description="Major facilitator superfamily (MFS) profile" evidence="8">
    <location>
        <begin position="13"/>
        <end position="396"/>
    </location>
</feature>
<feature type="transmembrane region" description="Helical" evidence="7">
    <location>
        <begin position="251"/>
        <end position="271"/>
    </location>
</feature>
<keyword evidence="2" id="KW-0813">Transport</keyword>
<dbReference type="InterPro" id="IPR020846">
    <property type="entry name" value="MFS_dom"/>
</dbReference>
<dbReference type="SUPFAM" id="SSF103473">
    <property type="entry name" value="MFS general substrate transporter"/>
    <property type="match status" value="1"/>
</dbReference>
<evidence type="ECO:0000256" key="6">
    <source>
        <dbReference type="ARBA" id="ARBA00023136"/>
    </source>
</evidence>
<feature type="transmembrane region" description="Helical" evidence="7">
    <location>
        <begin position="283"/>
        <end position="302"/>
    </location>
</feature>
<dbReference type="Pfam" id="PF07690">
    <property type="entry name" value="MFS_1"/>
    <property type="match status" value="1"/>
</dbReference>